<organism evidence="2">
    <name type="scientific">Chaetoceros simplex</name>
    <dbReference type="NCBI Taxonomy" id="156587"/>
    <lineage>
        <taxon>Eukaryota</taxon>
        <taxon>Sar</taxon>
        <taxon>Stramenopiles</taxon>
        <taxon>Ochrophyta</taxon>
        <taxon>Bacillariophyta</taxon>
        <taxon>Coscinodiscophyceae</taxon>
        <taxon>Chaetocerotophycidae</taxon>
        <taxon>Chaetocerotales</taxon>
        <taxon>Chaetocerotaceae</taxon>
        <taxon>Chaetoceros</taxon>
    </lineage>
</organism>
<feature type="transmembrane region" description="Helical" evidence="1">
    <location>
        <begin position="148"/>
        <end position="165"/>
    </location>
</feature>
<reference evidence="2" key="2">
    <citation type="submission" date="2014-06" db="EMBL/GenBank/DDBJ databases">
        <authorList>
            <person name="Sabir J.S.M."/>
            <person name="Yu M."/>
            <person name="Ashworth M.P."/>
            <person name="Baeshen N.A."/>
            <person name="Baeshen M.N."/>
            <person name="Bahieldin A."/>
            <person name="Theriot E.C."/>
            <person name="Jansen R.K."/>
        </authorList>
    </citation>
    <scope>NUCLEOTIDE SEQUENCE</scope>
</reference>
<geneLocation type="chloroplast" evidence="2"/>
<sequence>MLFIRFLDKVKAFNLSFLSFTFILLISFFNAICFYKYLKIKHVEPNSKWENSNMHSLLNLFLLLINIDQETVLNFFGFDNPNMYLNSSFNEATVSTEISLETLKLVFQGFLERYQYGLGLVDIENILIFITFVRFLILANRYNIKTSFYISCISLFAGFLWYTHLKDLIGWYGDMISYNRLTSRYLDDMLTESYMEDTKNQKIMYLEFINQNPLNFLKSSLVYASERNGYRIDPVSMIIANLPQSLKSQGSSLYYSIYNNVFPTMWRFVGEQLQEIAPLLMYVFIVRINKKYCPYLIRWHWTYLIVSSLFEGEIIRIMYRLYTYDSMILIPSERFEESAFLQPMFMLIITTHYFLVCLGLLHAACGQYFYIPFLTENTEIHIGKRPQNSIYSGGYTAWQDGGSKQIEIMTKSQKSFKFPRLWWGWLGKQSNLNETEYRKRQQARFKTNRFKGLTKLLKQLKNWILGKA</sequence>
<feature type="transmembrane region" description="Helical" evidence="1">
    <location>
        <begin position="301"/>
        <end position="319"/>
    </location>
</feature>
<keyword evidence="1" id="KW-0472">Membrane</keyword>
<feature type="transmembrane region" description="Helical" evidence="1">
    <location>
        <begin position="272"/>
        <end position="289"/>
    </location>
</feature>
<proteinExistence type="predicted"/>
<dbReference type="GeneID" id="20833523"/>
<feature type="transmembrane region" description="Helical" evidence="1">
    <location>
        <begin position="339"/>
        <end position="361"/>
    </location>
</feature>
<dbReference type="RefSeq" id="YP_009092914.1">
    <property type="nucleotide sequence ID" value="NC_025310.1"/>
</dbReference>
<dbReference type="AlphaFoldDB" id="A0A089VLQ1"/>
<feature type="transmembrane region" description="Helical" evidence="1">
    <location>
        <begin position="114"/>
        <end position="136"/>
    </location>
</feature>
<keyword evidence="1" id="KW-0812">Transmembrane</keyword>
<feature type="transmembrane region" description="Helical" evidence="1">
    <location>
        <begin position="12"/>
        <end position="35"/>
    </location>
</feature>
<dbReference type="InterPro" id="IPR031383">
    <property type="entry name" value="Ycf90"/>
</dbReference>
<keyword evidence="2" id="KW-0150">Chloroplast</keyword>
<reference evidence="2" key="1">
    <citation type="journal article" date="2014" name="PLoS ONE">
        <title>Conserved gene order and expanded inverted repeats characterize plastid genomes of Thalassiosirales.</title>
        <authorList>
            <person name="Sabir J.S."/>
            <person name="Yu M."/>
            <person name="Ashworth M.P."/>
            <person name="Baeshen N.A."/>
            <person name="Baeshen M.N."/>
            <person name="Bahieldin A."/>
            <person name="Theriot E.C."/>
            <person name="Jansen R.K."/>
        </authorList>
    </citation>
    <scope>NUCLEOTIDE SEQUENCE</scope>
</reference>
<name>A0A089VLQ1_9STRA</name>
<gene>
    <name evidence="2" type="primary">ycf90</name>
</gene>
<protein>
    <submittedName>
        <fullName evidence="2">Uncharacterized protein</fullName>
    </submittedName>
</protein>
<keyword evidence="2" id="KW-0934">Plastid</keyword>
<accession>A0A089VLQ1</accession>
<dbReference type="EMBL" id="KJ958479">
    <property type="protein sequence ID" value="AIR75305.1"/>
    <property type="molecule type" value="Genomic_DNA"/>
</dbReference>
<dbReference type="Pfam" id="PF17088">
    <property type="entry name" value="YCF90"/>
    <property type="match status" value="1"/>
</dbReference>
<evidence type="ECO:0000313" key="2">
    <source>
        <dbReference type="EMBL" id="AIR75305.1"/>
    </source>
</evidence>
<keyword evidence="1" id="KW-1133">Transmembrane helix</keyword>
<evidence type="ECO:0000256" key="1">
    <source>
        <dbReference type="SAM" id="Phobius"/>
    </source>
</evidence>